<comment type="caution">
    <text evidence="9">The sequence shown here is derived from an EMBL/GenBank/DDBJ whole genome shotgun (WGS) entry which is preliminary data.</text>
</comment>
<evidence type="ECO:0000256" key="2">
    <source>
        <dbReference type="ARBA" id="ARBA00022741"/>
    </source>
</evidence>
<feature type="transmembrane region" description="Helical" evidence="7">
    <location>
        <begin position="391"/>
        <end position="409"/>
    </location>
</feature>
<dbReference type="PROSITE" id="PS50011">
    <property type="entry name" value="PROTEIN_KINASE_DOM"/>
    <property type="match status" value="1"/>
</dbReference>
<dbReference type="PROSITE" id="PS00107">
    <property type="entry name" value="PROTEIN_KINASE_ATP"/>
    <property type="match status" value="1"/>
</dbReference>
<evidence type="ECO:0000256" key="5">
    <source>
        <dbReference type="PROSITE-ProRule" id="PRU10141"/>
    </source>
</evidence>
<feature type="transmembrane region" description="Helical" evidence="7">
    <location>
        <begin position="359"/>
        <end position="379"/>
    </location>
</feature>
<organism evidence="9 10">
    <name type="scientific">Actinopolymorpha cephalotaxi</name>
    <dbReference type="NCBI Taxonomy" id="504797"/>
    <lineage>
        <taxon>Bacteria</taxon>
        <taxon>Bacillati</taxon>
        <taxon>Actinomycetota</taxon>
        <taxon>Actinomycetes</taxon>
        <taxon>Propionibacteriales</taxon>
        <taxon>Actinopolymorphaceae</taxon>
        <taxon>Actinopolymorpha</taxon>
    </lineage>
</organism>
<keyword evidence="1" id="KW-0808">Transferase</keyword>
<dbReference type="PANTHER" id="PTHR43289:SF34">
    <property type="entry name" value="SERINE_THREONINE-PROTEIN KINASE YBDM-RELATED"/>
    <property type="match status" value="1"/>
</dbReference>
<keyword evidence="2 5" id="KW-0547">Nucleotide-binding</keyword>
<reference evidence="9 10" key="1">
    <citation type="submission" date="2020-07" db="EMBL/GenBank/DDBJ databases">
        <title>Sequencing the genomes of 1000 actinobacteria strains.</title>
        <authorList>
            <person name="Klenk H.-P."/>
        </authorList>
    </citation>
    <scope>NUCLEOTIDE SEQUENCE [LARGE SCALE GENOMIC DNA]</scope>
    <source>
        <strain evidence="9 10">DSM 45117</strain>
    </source>
</reference>
<dbReference type="Proteomes" id="UP000533017">
    <property type="component" value="Unassembled WGS sequence"/>
</dbReference>
<dbReference type="EMBL" id="JACBZA010000001">
    <property type="protein sequence ID" value="NYH85875.1"/>
    <property type="molecule type" value="Genomic_DNA"/>
</dbReference>
<dbReference type="CDD" id="cd14014">
    <property type="entry name" value="STKc_PknB_like"/>
    <property type="match status" value="1"/>
</dbReference>
<keyword evidence="7" id="KW-1133">Transmembrane helix</keyword>
<feature type="binding site" evidence="5">
    <location>
        <position position="43"/>
    </location>
    <ligand>
        <name>ATP</name>
        <dbReference type="ChEBI" id="CHEBI:30616"/>
    </ligand>
</feature>
<feature type="region of interest" description="Disordered" evidence="6">
    <location>
        <begin position="249"/>
        <end position="278"/>
    </location>
</feature>
<evidence type="ECO:0000256" key="3">
    <source>
        <dbReference type="ARBA" id="ARBA00022777"/>
    </source>
</evidence>
<dbReference type="Pfam" id="PF00069">
    <property type="entry name" value="Pkinase"/>
    <property type="match status" value="1"/>
</dbReference>
<evidence type="ECO:0000256" key="1">
    <source>
        <dbReference type="ARBA" id="ARBA00022679"/>
    </source>
</evidence>
<dbReference type="InterPro" id="IPR011009">
    <property type="entry name" value="Kinase-like_dom_sf"/>
</dbReference>
<keyword evidence="4 5" id="KW-0067">ATP-binding</keyword>
<dbReference type="InterPro" id="IPR017441">
    <property type="entry name" value="Protein_kinase_ATP_BS"/>
</dbReference>
<keyword evidence="9" id="KW-0723">Serine/threonine-protein kinase</keyword>
<protein>
    <submittedName>
        <fullName evidence="9">Serine/threonine protein kinase</fullName>
    </submittedName>
</protein>
<evidence type="ECO:0000313" key="10">
    <source>
        <dbReference type="Proteomes" id="UP000533017"/>
    </source>
</evidence>
<gene>
    <name evidence="9" type="ORF">FHR37_004726</name>
</gene>
<dbReference type="PANTHER" id="PTHR43289">
    <property type="entry name" value="MITOGEN-ACTIVATED PROTEIN KINASE KINASE KINASE 20-RELATED"/>
    <property type="match status" value="1"/>
</dbReference>
<dbReference type="Gene3D" id="1.10.510.10">
    <property type="entry name" value="Transferase(Phosphotransferase) domain 1"/>
    <property type="match status" value="1"/>
</dbReference>
<feature type="compositionally biased region" description="Basic and acidic residues" evidence="6">
    <location>
        <begin position="335"/>
        <end position="346"/>
    </location>
</feature>
<feature type="domain" description="Protein kinase" evidence="8">
    <location>
        <begin position="15"/>
        <end position="277"/>
    </location>
</feature>
<evidence type="ECO:0000256" key="7">
    <source>
        <dbReference type="SAM" id="Phobius"/>
    </source>
</evidence>
<dbReference type="SMART" id="SM00220">
    <property type="entry name" value="S_TKc"/>
    <property type="match status" value="1"/>
</dbReference>
<keyword evidence="7" id="KW-0472">Membrane</keyword>
<evidence type="ECO:0000256" key="6">
    <source>
        <dbReference type="SAM" id="MobiDB-lite"/>
    </source>
</evidence>
<sequence length="518" mass="55244">MRPLGPADPHQVGAYSLRGRLGGGAMGTVYLGTSPGGRAVAVKVARTDLADDSDFRERFRREVAMARSVGGFWTAGVVDADPEAPQPWLATEYVVGPTLQQAVSEYGPLPAPAVRRLAAGLTEALQAIHSAGLIHRDLKPSNVLLAADGPRVIDFGISQALEGVRLTATGEFLGTPGYLAPEQISGADVGPATDLFALGAVLTFAATGKGPFGSGPTEALMYRAMHDEPTLDGLSSDLAGVVRACLDRDPARRPAPGQVLDRIGGLPPPGPDGADWLPAPVRTLVRQYATQLHSTSAPEEPSAEQQAPSSAGQQAPPVADPDVRPADSGAPPAEVARRPGEPDRPSTDGGTVRFTSNRLAGLVIAGCQLLAGLFLARWAGESSDSDPVMRVAALLAFIVLLVLATRHLIRSARRGYTLELNRQSMVAAKGHRRWQIPWETVARVRVVGDRSEPWVVVWLVDGWTPPRKVTGRAFRKYHGGYRLYPVGHQDGRRSRVREIEEVRSALAWHARRAFDPSA</sequence>
<keyword evidence="3 9" id="KW-0418">Kinase</keyword>
<dbReference type="RefSeq" id="WP_092881937.1">
    <property type="nucleotide sequence ID" value="NZ_FOOI01000003.1"/>
</dbReference>
<feature type="compositionally biased region" description="Low complexity" evidence="6">
    <location>
        <begin position="296"/>
        <end position="317"/>
    </location>
</feature>
<evidence type="ECO:0000256" key="4">
    <source>
        <dbReference type="ARBA" id="ARBA00022840"/>
    </source>
</evidence>
<dbReference type="PROSITE" id="PS00108">
    <property type="entry name" value="PROTEIN_KINASE_ST"/>
    <property type="match status" value="1"/>
</dbReference>
<dbReference type="InterPro" id="IPR008271">
    <property type="entry name" value="Ser/Thr_kinase_AS"/>
</dbReference>
<accession>A0ABX2SBL0</accession>
<dbReference type="GO" id="GO:0004674">
    <property type="term" value="F:protein serine/threonine kinase activity"/>
    <property type="evidence" value="ECO:0007669"/>
    <property type="project" value="UniProtKB-KW"/>
</dbReference>
<proteinExistence type="predicted"/>
<keyword evidence="7" id="KW-0812">Transmembrane</keyword>
<evidence type="ECO:0000313" key="9">
    <source>
        <dbReference type="EMBL" id="NYH85875.1"/>
    </source>
</evidence>
<feature type="region of interest" description="Disordered" evidence="6">
    <location>
        <begin position="290"/>
        <end position="352"/>
    </location>
</feature>
<dbReference type="SUPFAM" id="SSF56112">
    <property type="entry name" value="Protein kinase-like (PK-like)"/>
    <property type="match status" value="1"/>
</dbReference>
<name>A0ABX2SBL0_9ACTN</name>
<evidence type="ECO:0000259" key="8">
    <source>
        <dbReference type="PROSITE" id="PS50011"/>
    </source>
</evidence>
<dbReference type="InterPro" id="IPR000719">
    <property type="entry name" value="Prot_kinase_dom"/>
</dbReference>
<dbReference type="Gene3D" id="3.30.200.20">
    <property type="entry name" value="Phosphorylase Kinase, domain 1"/>
    <property type="match status" value="1"/>
</dbReference>
<keyword evidence="10" id="KW-1185">Reference proteome</keyword>